<accession>A0A8E2DMX9</accession>
<gene>
    <name evidence="2" type="ORF">OBBRIDRAFT_836432</name>
</gene>
<sequence>MSSQEIDSPADIYEFMDRVFPNSLRQQSHSVPFEQVDAGESNISKIFKDQAPQSSQTAAFGQTPTTVPGHESLPAPGAFDYAAGYVSLDLSLVPSSFAFQAQSDGLGSERPQTIPPVQRFGLPSNGTLPSMASAVFPQQQAGYGLHGSFPGLLYPVSARTSSSRVLGPDNQLHDDLNVAQSNPVWSSFSSDTTNSEIDHNVASYSAQTATVISQPELKNDLYRHLGQPSQGFSYERVSEMMQSTSLGYQQFDQLPELPVATPISAELAVAGARYATQPDAALPAVAPTGIIITSIVRIWSWISILKLACARAAFNVVV</sequence>
<feature type="compositionally biased region" description="Polar residues" evidence="1">
    <location>
        <begin position="51"/>
        <end position="66"/>
    </location>
</feature>
<organism evidence="2 3">
    <name type="scientific">Obba rivulosa</name>
    <dbReference type="NCBI Taxonomy" id="1052685"/>
    <lineage>
        <taxon>Eukaryota</taxon>
        <taxon>Fungi</taxon>
        <taxon>Dikarya</taxon>
        <taxon>Basidiomycota</taxon>
        <taxon>Agaricomycotina</taxon>
        <taxon>Agaricomycetes</taxon>
        <taxon>Polyporales</taxon>
        <taxon>Gelatoporiaceae</taxon>
        <taxon>Obba</taxon>
    </lineage>
</organism>
<dbReference type="EMBL" id="KV722447">
    <property type="protein sequence ID" value="OCH88633.1"/>
    <property type="molecule type" value="Genomic_DNA"/>
</dbReference>
<protein>
    <submittedName>
        <fullName evidence="2">Uncharacterized protein</fullName>
    </submittedName>
</protein>
<evidence type="ECO:0000313" key="3">
    <source>
        <dbReference type="Proteomes" id="UP000250043"/>
    </source>
</evidence>
<evidence type="ECO:0000313" key="2">
    <source>
        <dbReference type="EMBL" id="OCH88633.1"/>
    </source>
</evidence>
<evidence type="ECO:0000256" key="1">
    <source>
        <dbReference type="SAM" id="MobiDB-lite"/>
    </source>
</evidence>
<proteinExistence type="predicted"/>
<dbReference type="AlphaFoldDB" id="A0A8E2DMX9"/>
<reference evidence="2 3" key="1">
    <citation type="submission" date="2016-07" db="EMBL/GenBank/DDBJ databases">
        <title>Draft genome of the white-rot fungus Obba rivulosa 3A-2.</title>
        <authorList>
            <consortium name="DOE Joint Genome Institute"/>
            <person name="Miettinen O."/>
            <person name="Riley R."/>
            <person name="Acob R."/>
            <person name="Barry K."/>
            <person name="Cullen D."/>
            <person name="De Vries R."/>
            <person name="Hainaut M."/>
            <person name="Hatakka A."/>
            <person name="Henrissat B."/>
            <person name="Hilden K."/>
            <person name="Kuo R."/>
            <person name="Labutti K."/>
            <person name="Lipzen A."/>
            <person name="Makela M.R."/>
            <person name="Sandor L."/>
            <person name="Spatafora J.W."/>
            <person name="Grigoriev I.V."/>
            <person name="Hibbett D.S."/>
        </authorList>
    </citation>
    <scope>NUCLEOTIDE SEQUENCE [LARGE SCALE GENOMIC DNA]</scope>
    <source>
        <strain evidence="2 3">3A-2</strain>
    </source>
</reference>
<dbReference type="Proteomes" id="UP000250043">
    <property type="component" value="Unassembled WGS sequence"/>
</dbReference>
<keyword evidence="3" id="KW-1185">Reference proteome</keyword>
<name>A0A8E2DMX9_9APHY</name>
<feature type="region of interest" description="Disordered" evidence="1">
    <location>
        <begin position="50"/>
        <end position="71"/>
    </location>
</feature>